<dbReference type="PANTHER" id="PTHR33710:SF62">
    <property type="entry name" value="DUF4283 DOMAIN PROTEIN"/>
    <property type="match status" value="1"/>
</dbReference>
<dbReference type="OrthoDB" id="1935929at2759"/>
<keyword evidence="2" id="KW-1185">Reference proteome</keyword>
<dbReference type="PANTHER" id="PTHR33710">
    <property type="entry name" value="BNAC02G09200D PROTEIN"/>
    <property type="match status" value="1"/>
</dbReference>
<evidence type="ECO:0008006" key="3">
    <source>
        <dbReference type="Google" id="ProtNLM"/>
    </source>
</evidence>
<organism evidence="1 2">
    <name type="scientific">Gossypium stocksii</name>
    <dbReference type="NCBI Taxonomy" id="47602"/>
    <lineage>
        <taxon>Eukaryota</taxon>
        <taxon>Viridiplantae</taxon>
        <taxon>Streptophyta</taxon>
        <taxon>Embryophyta</taxon>
        <taxon>Tracheophyta</taxon>
        <taxon>Spermatophyta</taxon>
        <taxon>Magnoliopsida</taxon>
        <taxon>eudicotyledons</taxon>
        <taxon>Gunneridae</taxon>
        <taxon>Pentapetalae</taxon>
        <taxon>rosids</taxon>
        <taxon>malvids</taxon>
        <taxon>Malvales</taxon>
        <taxon>Malvaceae</taxon>
        <taxon>Malvoideae</taxon>
        <taxon>Gossypium</taxon>
    </lineage>
</organism>
<evidence type="ECO:0000313" key="2">
    <source>
        <dbReference type="Proteomes" id="UP000828251"/>
    </source>
</evidence>
<sequence>MEALREVLEDCQLMDIGYSGAQFTWERGNLPETNIRERLNRGVANDKWLTLFLNGSIQPLPFLTSDYYPLLLNTKSACEYIKSSRFCFQAWWTIEESMEQVIKEF</sequence>
<evidence type="ECO:0000313" key="1">
    <source>
        <dbReference type="EMBL" id="KAH1056303.1"/>
    </source>
</evidence>
<dbReference type="AlphaFoldDB" id="A0A9D3ZQ57"/>
<protein>
    <recommendedName>
        <fullName evidence="3">Endonuclease/exonuclease/phosphatase domain-containing protein</fullName>
    </recommendedName>
</protein>
<accession>A0A9D3ZQ57</accession>
<proteinExistence type="predicted"/>
<gene>
    <name evidence="1" type="ORF">J1N35_034368</name>
</gene>
<comment type="caution">
    <text evidence="1">The sequence shown here is derived from an EMBL/GenBank/DDBJ whole genome shotgun (WGS) entry which is preliminary data.</text>
</comment>
<name>A0A9D3ZQ57_9ROSI</name>
<dbReference type="Proteomes" id="UP000828251">
    <property type="component" value="Unassembled WGS sequence"/>
</dbReference>
<reference evidence="1 2" key="1">
    <citation type="journal article" date="2021" name="Plant Biotechnol. J.">
        <title>Multi-omics assisted identification of the key and species-specific regulatory components of drought-tolerant mechanisms in Gossypium stocksii.</title>
        <authorList>
            <person name="Yu D."/>
            <person name="Ke L."/>
            <person name="Zhang D."/>
            <person name="Wu Y."/>
            <person name="Sun Y."/>
            <person name="Mei J."/>
            <person name="Sun J."/>
            <person name="Sun Y."/>
        </authorList>
    </citation>
    <scope>NUCLEOTIDE SEQUENCE [LARGE SCALE GENOMIC DNA]</scope>
    <source>
        <strain evidence="2">cv. E1</strain>
        <tissue evidence="1">Leaf</tissue>
    </source>
</reference>
<dbReference type="EMBL" id="JAIQCV010000010">
    <property type="protein sequence ID" value="KAH1056303.1"/>
    <property type="molecule type" value="Genomic_DNA"/>
</dbReference>